<dbReference type="PROSITE" id="PS01156">
    <property type="entry name" value="TONB_DEPENDENT_REC_2"/>
    <property type="match status" value="1"/>
</dbReference>
<evidence type="ECO:0000256" key="1">
    <source>
        <dbReference type="ARBA" id="ARBA00004571"/>
    </source>
</evidence>
<gene>
    <name evidence="9" type="ORF">HMPREF3185_01523</name>
</gene>
<dbReference type="GO" id="GO:0009279">
    <property type="term" value="C:cell outer membrane"/>
    <property type="evidence" value="ECO:0007669"/>
    <property type="project" value="UniProtKB-SubCell"/>
</dbReference>
<dbReference type="InterPro" id="IPR036942">
    <property type="entry name" value="Beta-barrel_TonB_sf"/>
</dbReference>
<dbReference type="GO" id="GO:0044718">
    <property type="term" value="P:siderophore transmembrane transport"/>
    <property type="evidence" value="ECO:0007669"/>
    <property type="project" value="TreeGrafter"/>
</dbReference>
<protein>
    <submittedName>
        <fullName evidence="9">TonB-dependent receptor</fullName>
    </submittedName>
</protein>
<evidence type="ECO:0000259" key="8">
    <source>
        <dbReference type="Pfam" id="PF00593"/>
    </source>
</evidence>
<organism evidence="9 10">
    <name type="scientific">Porphyromonas somerae</name>
    <dbReference type="NCBI Taxonomy" id="322095"/>
    <lineage>
        <taxon>Bacteria</taxon>
        <taxon>Pseudomonadati</taxon>
        <taxon>Bacteroidota</taxon>
        <taxon>Bacteroidia</taxon>
        <taxon>Bacteroidales</taxon>
        <taxon>Porphyromonadaceae</taxon>
        <taxon>Porphyromonas</taxon>
    </lineage>
</organism>
<keyword evidence="3" id="KW-1134">Transmembrane beta strand</keyword>
<dbReference type="Proteomes" id="UP000070224">
    <property type="component" value="Unassembled WGS sequence"/>
</dbReference>
<dbReference type="PATRIC" id="fig|322095.3.peg.1500"/>
<dbReference type="InterPro" id="IPR010917">
    <property type="entry name" value="TonB_rcpt_CS"/>
</dbReference>
<dbReference type="AlphaFoldDB" id="A0A134B5J1"/>
<dbReference type="Pfam" id="PF00593">
    <property type="entry name" value="TonB_dep_Rec_b-barrel"/>
    <property type="match status" value="1"/>
</dbReference>
<name>A0A134B5J1_9PORP</name>
<evidence type="ECO:0000256" key="3">
    <source>
        <dbReference type="ARBA" id="ARBA00022452"/>
    </source>
</evidence>
<evidence type="ECO:0000256" key="4">
    <source>
        <dbReference type="ARBA" id="ARBA00022692"/>
    </source>
</evidence>
<evidence type="ECO:0000256" key="6">
    <source>
        <dbReference type="ARBA" id="ARBA00023136"/>
    </source>
</evidence>
<evidence type="ECO:0000256" key="7">
    <source>
        <dbReference type="ARBA" id="ARBA00023237"/>
    </source>
</evidence>
<evidence type="ECO:0000313" key="10">
    <source>
        <dbReference type="Proteomes" id="UP000070224"/>
    </source>
</evidence>
<keyword evidence="2" id="KW-0813">Transport</keyword>
<keyword evidence="4" id="KW-0812">Transmembrane</keyword>
<dbReference type="EMBL" id="LSDK01000096">
    <property type="protein sequence ID" value="KXB75219.1"/>
    <property type="molecule type" value="Genomic_DNA"/>
</dbReference>
<dbReference type="Gene3D" id="2.40.170.20">
    <property type="entry name" value="TonB-dependent receptor, beta-barrel domain"/>
    <property type="match status" value="1"/>
</dbReference>
<dbReference type="PANTHER" id="PTHR30069">
    <property type="entry name" value="TONB-DEPENDENT OUTER MEMBRANE RECEPTOR"/>
    <property type="match status" value="1"/>
</dbReference>
<sequence>MPIIPNYTEVTGAAHLLQKYQAERWGAEVGLRLDQMTLKVAGYDIYQQLFKDTKRFTNVTYSIGGHYHLSPLWHLTTNLGAAFRAPHVHELYSEGNQHGSAIYIRGNRDLKSERGYKWITSVEHSGERLHVRADGYLQWIDGYIFDAPTHTMHTTLSGEYPFFTYQQRDAFFRGFDIDASYRFPQDIEYGVKSFMVWANERGTGQLFPYIPSFHLGQHLSWSPKLGGGFSGKVTLNHLFVARQTRFDSAIDIADAPPAYGVWGAEVELSKTLKNGQSLRLLLTGDNLLNAEYKEYTNRARYYTHEAGRDIRASLLWKF</sequence>
<dbReference type="STRING" id="322095.HMPREF3185_01523"/>
<keyword evidence="10" id="KW-1185">Reference proteome</keyword>
<dbReference type="InterPro" id="IPR000531">
    <property type="entry name" value="Beta-barrel_TonB"/>
</dbReference>
<dbReference type="InterPro" id="IPR039426">
    <property type="entry name" value="TonB-dep_rcpt-like"/>
</dbReference>
<dbReference type="SUPFAM" id="SSF56935">
    <property type="entry name" value="Porins"/>
    <property type="match status" value="1"/>
</dbReference>
<keyword evidence="5" id="KW-0798">TonB box</keyword>
<comment type="subcellular location">
    <subcellularLocation>
        <location evidence="1">Cell outer membrane</location>
        <topology evidence="1">Multi-pass membrane protein</topology>
    </subcellularLocation>
</comment>
<evidence type="ECO:0000256" key="2">
    <source>
        <dbReference type="ARBA" id="ARBA00022448"/>
    </source>
</evidence>
<keyword evidence="9" id="KW-0675">Receptor</keyword>
<feature type="domain" description="TonB-dependent receptor-like beta-barrel" evidence="8">
    <location>
        <begin position="15"/>
        <end position="287"/>
    </location>
</feature>
<comment type="caution">
    <text evidence="9">The sequence shown here is derived from an EMBL/GenBank/DDBJ whole genome shotgun (WGS) entry which is preliminary data.</text>
</comment>
<evidence type="ECO:0000256" key="5">
    <source>
        <dbReference type="ARBA" id="ARBA00023077"/>
    </source>
</evidence>
<keyword evidence="6" id="KW-0472">Membrane</keyword>
<dbReference type="PANTHER" id="PTHR30069:SF40">
    <property type="entry name" value="TONB-DEPENDENT RECEPTOR NMB0964-RELATED"/>
    <property type="match status" value="1"/>
</dbReference>
<dbReference type="GO" id="GO:0015344">
    <property type="term" value="F:siderophore uptake transmembrane transporter activity"/>
    <property type="evidence" value="ECO:0007669"/>
    <property type="project" value="TreeGrafter"/>
</dbReference>
<accession>A0A134B5J1</accession>
<keyword evidence="7" id="KW-0998">Cell outer membrane</keyword>
<proteinExistence type="predicted"/>
<reference evidence="10" key="1">
    <citation type="submission" date="2016-01" db="EMBL/GenBank/DDBJ databases">
        <authorList>
            <person name="Mitreva M."/>
            <person name="Pepin K.H."/>
            <person name="Mihindukulasuriya K.A."/>
            <person name="Fulton R."/>
            <person name="Fronick C."/>
            <person name="O'Laughlin M."/>
            <person name="Miner T."/>
            <person name="Herter B."/>
            <person name="Rosa B.A."/>
            <person name="Cordes M."/>
            <person name="Tomlinson C."/>
            <person name="Wollam A."/>
            <person name="Palsikar V.B."/>
            <person name="Mardis E.R."/>
            <person name="Wilson R.K."/>
        </authorList>
    </citation>
    <scope>NUCLEOTIDE SEQUENCE [LARGE SCALE GENOMIC DNA]</scope>
    <source>
        <strain evidence="10">KA00683</strain>
    </source>
</reference>
<evidence type="ECO:0000313" key="9">
    <source>
        <dbReference type="EMBL" id="KXB75219.1"/>
    </source>
</evidence>